<keyword evidence="1" id="KW-0812">Transmembrane</keyword>
<feature type="transmembrane region" description="Helical" evidence="1">
    <location>
        <begin position="62"/>
        <end position="82"/>
    </location>
</feature>
<evidence type="ECO:0000313" key="2">
    <source>
        <dbReference type="EMBL" id="SDY00093.1"/>
    </source>
</evidence>
<feature type="non-terminal residue" evidence="2">
    <location>
        <position position="1"/>
    </location>
</feature>
<organism evidence="2 3">
    <name type="scientific">Roseicitreum antarcticum</name>
    <dbReference type="NCBI Taxonomy" id="564137"/>
    <lineage>
        <taxon>Bacteria</taxon>
        <taxon>Pseudomonadati</taxon>
        <taxon>Pseudomonadota</taxon>
        <taxon>Alphaproteobacteria</taxon>
        <taxon>Rhodobacterales</taxon>
        <taxon>Paracoccaceae</taxon>
        <taxon>Roseicitreum</taxon>
    </lineage>
</organism>
<gene>
    <name evidence="2" type="ORF">SAMN04488238_1741</name>
</gene>
<protein>
    <submittedName>
        <fullName evidence="2">Uncharacterized protein</fullName>
    </submittedName>
</protein>
<dbReference type="AlphaFoldDB" id="A0A1H3G9S6"/>
<accession>A0A1H3G9S6</accession>
<dbReference type="EMBL" id="FNOM01000074">
    <property type="protein sequence ID" value="SDY00093.1"/>
    <property type="molecule type" value="Genomic_DNA"/>
</dbReference>
<evidence type="ECO:0000256" key="1">
    <source>
        <dbReference type="SAM" id="Phobius"/>
    </source>
</evidence>
<name>A0A1H3G9S6_9RHOB</name>
<dbReference type="Proteomes" id="UP000198539">
    <property type="component" value="Unassembled WGS sequence"/>
</dbReference>
<dbReference type="RefSeq" id="WP_176847417.1">
    <property type="nucleotide sequence ID" value="NZ_FNOM01000074.1"/>
</dbReference>
<keyword evidence="3" id="KW-1185">Reference proteome</keyword>
<keyword evidence="1" id="KW-1133">Transmembrane helix</keyword>
<dbReference type="STRING" id="564137.SAMN04488238_1741"/>
<reference evidence="2 3" key="1">
    <citation type="submission" date="2016-10" db="EMBL/GenBank/DDBJ databases">
        <authorList>
            <person name="de Groot N.N."/>
        </authorList>
    </citation>
    <scope>NUCLEOTIDE SEQUENCE [LARGE SCALE GENOMIC DNA]</scope>
    <source>
        <strain evidence="2 3">CGMCC 1.8894</strain>
    </source>
</reference>
<proteinExistence type="predicted"/>
<evidence type="ECO:0000313" key="3">
    <source>
        <dbReference type="Proteomes" id="UP000198539"/>
    </source>
</evidence>
<sequence length="101" mass="11071">WAIDPDGSAEFGTLSLRDSAADHSAVARQAEDFSNPFADTDLRQQAEREAEAIQRAIVRLRFIALFLIAALALWLVFLPWSAAALGQTISNYQTPNAGVPW</sequence>
<keyword evidence="1" id="KW-0472">Membrane</keyword>